<proteinExistence type="predicted"/>
<dbReference type="EMBL" id="BK032861">
    <property type="protein sequence ID" value="DAF64466.1"/>
    <property type="molecule type" value="Genomic_DNA"/>
</dbReference>
<organism evidence="1">
    <name type="scientific">Phage sp. ctKpL5</name>
    <dbReference type="NCBI Taxonomy" id="2828004"/>
    <lineage>
        <taxon>Viruses</taxon>
    </lineage>
</organism>
<sequence>MYLKTRRFPCVRAHIGNLIYYMRTDTKGLLTNRFGGNEVKTVRLYSDRFTRVP</sequence>
<evidence type="ECO:0000313" key="1">
    <source>
        <dbReference type="EMBL" id="DAF64466.1"/>
    </source>
</evidence>
<name>A0A8S5TMV7_9VIRU</name>
<accession>A0A8S5TMV7</accession>
<reference evidence="1" key="1">
    <citation type="journal article" date="2021" name="Proc. Natl. Acad. Sci. U.S.A.">
        <title>A Catalog of Tens of Thousands of Viruses from Human Metagenomes Reveals Hidden Associations with Chronic Diseases.</title>
        <authorList>
            <person name="Tisza M.J."/>
            <person name="Buck C.B."/>
        </authorList>
    </citation>
    <scope>NUCLEOTIDE SEQUENCE</scope>
    <source>
        <strain evidence="1">CtKpL5</strain>
    </source>
</reference>
<protein>
    <submittedName>
        <fullName evidence="1">Uncharacterized protein</fullName>
    </submittedName>
</protein>